<keyword evidence="7" id="KW-1185">Reference proteome</keyword>
<evidence type="ECO:0000313" key="6">
    <source>
        <dbReference type="EMBL" id="CAB4254714.1"/>
    </source>
</evidence>
<dbReference type="Pfam" id="PF05390">
    <property type="entry name" value="Kre9_KNH1_C"/>
    <property type="match status" value="1"/>
</dbReference>
<dbReference type="RefSeq" id="XP_041406558.1">
    <property type="nucleotide sequence ID" value="XM_041550624.1"/>
</dbReference>
<protein>
    <submittedName>
        <fullName evidence="6">Similar to Saccharomyces cerevisiae YJL174W KRE9 Glycoprotein involved in cell wall beta- glucan assembly</fullName>
    </submittedName>
</protein>
<name>A0A8H2VGF2_9SACH</name>
<keyword evidence="3 4" id="KW-0732">Signal</keyword>
<gene>
    <name evidence="6" type="ORF">KABA2_04S12628</name>
</gene>
<dbReference type="OrthoDB" id="2432613at2759"/>
<dbReference type="GO" id="GO:0031505">
    <property type="term" value="P:fungal-type cell wall organization"/>
    <property type="evidence" value="ECO:0007669"/>
    <property type="project" value="TreeGrafter"/>
</dbReference>
<dbReference type="Proteomes" id="UP000644660">
    <property type="component" value="Unassembled WGS sequence"/>
</dbReference>
<comment type="similarity">
    <text evidence="2">Belongs to the KRE9/KNH1 family.</text>
</comment>
<reference evidence="6 7" key="1">
    <citation type="submission" date="2020-05" db="EMBL/GenBank/DDBJ databases">
        <authorList>
            <person name="Casaregola S."/>
            <person name="Devillers H."/>
            <person name="Grondin C."/>
        </authorList>
    </citation>
    <scope>NUCLEOTIDE SEQUENCE [LARGE SCALE GENOMIC DNA]</scope>
    <source>
        <strain evidence="6 7">CLIB 1767</strain>
    </source>
</reference>
<comment type="caution">
    <text evidence="6">The sequence shown here is derived from an EMBL/GenBank/DDBJ whole genome shotgun (WGS) entry which is preliminary data.</text>
</comment>
<evidence type="ECO:0000256" key="4">
    <source>
        <dbReference type="SAM" id="SignalP"/>
    </source>
</evidence>
<feature type="domain" description="Yeast cell wall synthesis Kre9/Knh1 C-terminal" evidence="5">
    <location>
        <begin position="174"/>
        <end position="274"/>
    </location>
</feature>
<dbReference type="PANTHER" id="PTHR28154:SF1">
    <property type="entry name" value="CELL WALL SYNTHESIS PROTEIN KNH1-RELATED"/>
    <property type="match status" value="1"/>
</dbReference>
<dbReference type="EMBL" id="CAEFZW010000004">
    <property type="protein sequence ID" value="CAB4254714.1"/>
    <property type="molecule type" value="Genomic_DNA"/>
</dbReference>
<dbReference type="GO" id="GO:0042546">
    <property type="term" value="P:cell wall biogenesis"/>
    <property type="evidence" value="ECO:0007669"/>
    <property type="project" value="InterPro"/>
</dbReference>
<comment type="function">
    <text evidence="1">Involved in cell wall beta(1-&gt;6) glucan synthesis.</text>
</comment>
<organism evidence="6 7">
    <name type="scientific">Maudiozyma barnettii</name>
    <dbReference type="NCBI Taxonomy" id="61262"/>
    <lineage>
        <taxon>Eukaryota</taxon>
        <taxon>Fungi</taxon>
        <taxon>Dikarya</taxon>
        <taxon>Ascomycota</taxon>
        <taxon>Saccharomycotina</taxon>
        <taxon>Saccharomycetes</taxon>
        <taxon>Saccharomycetales</taxon>
        <taxon>Saccharomycetaceae</taxon>
        <taxon>Maudiozyma</taxon>
    </lineage>
</organism>
<feature type="chain" id="PRO_5034457227" evidence="4">
    <location>
        <begin position="22"/>
        <end position="275"/>
    </location>
</feature>
<evidence type="ECO:0000259" key="5">
    <source>
        <dbReference type="Pfam" id="PF05390"/>
    </source>
</evidence>
<evidence type="ECO:0000256" key="2">
    <source>
        <dbReference type="ARBA" id="ARBA00006816"/>
    </source>
</evidence>
<dbReference type="GO" id="GO:0005576">
    <property type="term" value="C:extracellular region"/>
    <property type="evidence" value="ECO:0007669"/>
    <property type="project" value="TreeGrafter"/>
</dbReference>
<proteinExistence type="inferred from homology"/>
<dbReference type="GO" id="GO:0006078">
    <property type="term" value="P:(1-&gt;6)-beta-D-glucan biosynthetic process"/>
    <property type="evidence" value="ECO:0007669"/>
    <property type="project" value="InterPro"/>
</dbReference>
<accession>A0A8H2VGF2</accession>
<feature type="signal peptide" evidence="4">
    <location>
        <begin position="1"/>
        <end position="21"/>
    </location>
</feature>
<evidence type="ECO:0000256" key="3">
    <source>
        <dbReference type="ARBA" id="ARBA00022729"/>
    </source>
</evidence>
<evidence type="ECO:0000256" key="1">
    <source>
        <dbReference type="ARBA" id="ARBA00004010"/>
    </source>
</evidence>
<dbReference type="AlphaFoldDB" id="A0A8H2VGF2"/>
<sequence>MTQLSLLLVTFLLQFSHFVLGDIGINEPQAGDIYEPENGKIHISIALSDNTDYPLITDVKLFKVNLCTGLNSKFTCTYSIDSSLSPIQFTKSINKEDASTNYNYNISFPDTLVGSGQFFLQINGIVDSNNYAIHYSPRFLLKNMEGAIGTNTFTALTEPTADYNLPKKGGGKVDTRSFTIPYTLQTGISRFAPMQLQPNTTVTKTTWTNKYPTSAVTYYSTIAKSVAQMTTITQGWSYTFKSDFNYATAAVFPSDNGGWYPPSKRQTLSVRKINR</sequence>
<evidence type="ECO:0000313" key="7">
    <source>
        <dbReference type="Proteomes" id="UP000644660"/>
    </source>
</evidence>
<dbReference type="PANTHER" id="PTHR28154">
    <property type="entry name" value="CELL WALL SYNTHESIS PROTEIN KNH1-RELATED"/>
    <property type="match status" value="1"/>
</dbReference>
<dbReference type="GeneID" id="64857720"/>
<dbReference type="InterPro" id="IPR045328">
    <property type="entry name" value="Kre9/Knh1"/>
</dbReference>
<dbReference type="InterPro" id="IPR008659">
    <property type="entry name" value="Kre9/Knh1_C"/>
</dbReference>